<organism evidence="2 3">
    <name type="scientific">Bradyrhizobium stylosanthis</name>
    <dbReference type="NCBI Taxonomy" id="1803665"/>
    <lineage>
        <taxon>Bacteria</taxon>
        <taxon>Pseudomonadati</taxon>
        <taxon>Pseudomonadota</taxon>
        <taxon>Alphaproteobacteria</taxon>
        <taxon>Hyphomicrobiales</taxon>
        <taxon>Nitrobacteraceae</taxon>
        <taxon>Bradyrhizobium</taxon>
    </lineage>
</organism>
<keyword evidence="3" id="KW-1185">Reference proteome</keyword>
<keyword evidence="1" id="KW-0472">Membrane</keyword>
<evidence type="ECO:0000313" key="2">
    <source>
        <dbReference type="EMBL" id="TWA92320.1"/>
    </source>
</evidence>
<proteinExistence type="predicted"/>
<feature type="transmembrane region" description="Helical" evidence="1">
    <location>
        <begin position="30"/>
        <end position="51"/>
    </location>
</feature>
<dbReference type="Proteomes" id="UP000319949">
    <property type="component" value="Unassembled WGS sequence"/>
</dbReference>
<comment type="caution">
    <text evidence="2">The sequence shown here is derived from an EMBL/GenBank/DDBJ whole genome shotgun (WGS) entry which is preliminary data.</text>
</comment>
<dbReference type="STRING" id="1803665.GCA_001641335_06670"/>
<keyword evidence="1" id="KW-1133">Transmembrane helix</keyword>
<name>A0A560D5B8_9BRAD</name>
<dbReference type="Pfam" id="PF14316">
    <property type="entry name" value="DUF4381"/>
    <property type="match status" value="1"/>
</dbReference>
<evidence type="ECO:0000313" key="3">
    <source>
        <dbReference type="Proteomes" id="UP000319949"/>
    </source>
</evidence>
<dbReference type="InterPro" id="IPR025489">
    <property type="entry name" value="DUF4381"/>
</dbReference>
<keyword evidence="1" id="KW-0812">Transmembrane</keyword>
<dbReference type="EMBL" id="VITK01000011">
    <property type="protein sequence ID" value="TWA92320.1"/>
    <property type="molecule type" value="Genomic_DNA"/>
</dbReference>
<gene>
    <name evidence="2" type="ORF">FBZ96_111113</name>
</gene>
<protein>
    <submittedName>
        <fullName evidence="2">Uncharacterized protein DUF4381</fullName>
    </submittedName>
</protein>
<sequence>MADTSPTADPVAGLIDIPLPRETSLWPATWPARIAAVALLAATIVVLCQFMHHRRANRYRREALAELGRIGRLPQGSKQGFLTELTLLVRRTALAAFPREQVAPLFGPAWLAFLDRSYGGQEFSRGVGSLLVTGPYQQTSPTDAEVKSLAALVRRWIRRHHA</sequence>
<dbReference type="AlphaFoldDB" id="A0A560D5B8"/>
<reference evidence="2 3" key="1">
    <citation type="submission" date="2019-06" db="EMBL/GenBank/DDBJ databases">
        <title>Genomic Encyclopedia of Type Strains, Phase IV (KMG-V): Genome sequencing to study the core and pangenomes of soil and plant-associated prokaryotes.</title>
        <authorList>
            <person name="Whitman W."/>
        </authorList>
    </citation>
    <scope>NUCLEOTIDE SEQUENCE [LARGE SCALE GENOMIC DNA]</scope>
    <source>
        <strain evidence="2 3">BR 510</strain>
    </source>
</reference>
<accession>A0A560D5B8</accession>
<evidence type="ECO:0000256" key="1">
    <source>
        <dbReference type="SAM" id="Phobius"/>
    </source>
</evidence>
<dbReference type="RefSeq" id="WP_186467764.1">
    <property type="nucleotide sequence ID" value="NZ_VITK01000011.1"/>
</dbReference>